<dbReference type="CDD" id="cd03801">
    <property type="entry name" value="GT4_PimA-like"/>
    <property type="match status" value="1"/>
</dbReference>
<dbReference type="Pfam" id="PF13692">
    <property type="entry name" value="Glyco_trans_1_4"/>
    <property type="match status" value="1"/>
</dbReference>
<dbReference type="PANTHER" id="PTHR46401">
    <property type="entry name" value="GLYCOSYLTRANSFERASE WBBK-RELATED"/>
    <property type="match status" value="1"/>
</dbReference>
<reference evidence="3 4" key="1">
    <citation type="submission" date="2018-04" db="EMBL/GenBank/DDBJ databases">
        <title>Genomic Encyclopedia of Type Strains, Phase III (KMG-III): the genomes of soil and plant-associated and newly described type strains.</title>
        <authorList>
            <person name="Whitman W."/>
        </authorList>
    </citation>
    <scope>NUCLEOTIDE SEQUENCE [LARGE SCALE GENOMIC DNA]</scope>
    <source>
        <strain evidence="3 4">KA25</strain>
    </source>
</reference>
<dbReference type="EMBL" id="QAOT01000008">
    <property type="protein sequence ID" value="PTR18445.1"/>
    <property type="molecule type" value="Genomic_DNA"/>
</dbReference>
<dbReference type="Proteomes" id="UP000244060">
    <property type="component" value="Unassembled WGS sequence"/>
</dbReference>
<dbReference type="PANTHER" id="PTHR46401:SF2">
    <property type="entry name" value="GLYCOSYLTRANSFERASE WBBK-RELATED"/>
    <property type="match status" value="1"/>
</dbReference>
<dbReference type="Pfam" id="PF13579">
    <property type="entry name" value="Glyco_trans_4_4"/>
    <property type="match status" value="1"/>
</dbReference>
<dbReference type="SUPFAM" id="SSF53756">
    <property type="entry name" value="UDP-Glycosyltransferase/glycogen phosphorylase"/>
    <property type="match status" value="1"/>
</dbReference>
<dbReference type="AlphaFoldDB" id="A0A2T5K7N9"/>
<accession>A0A2T5K7N9</accession>
<gene>
    <name evidence="3" type="ORF">C8J28_108166</name>
</gene>
<organism evidence="3 4">
    <name type="scientific">Cereibacter azotoformans</name>
    <dbReference type="NCBI Taxonomy" id="43057"/>
    <lineage>
        <taxon>Bacteria</taxon>
        <taxon>Pseudomonadati</taxon>
        <taxon>Pseudomonadota</taxon>
        <taxon>Alphaproteobacteria</taxon>
        <taxon>Rhodobacterales</taxon>
        <taxon>Paracoccaceae</taxon>
        <taxon>Cereibacter</taxon>
    </lineage>
</organism>
<keyword evidence="1 3" id="KW-0808">Transferase</keyword>
<protein>
    <submittedName>
        <fullName evidence="3">Glycosyltransferase involved in cell wall biosynthesis</fullName>
    </submittedName>
</protein>
<proteinExistence type="predicted"/>
<evidence type="ECO:0000313" key="3">
    <source>
        <dbReference type="EMBL" id="PTR18445.1"/>
    </source>
</evidence>
<dbReference type="GO" id="GO:0009103">
    <property type="term" value="P:lipopolysaccharide biosynthetic process"/>
    <property type="evidence" value="ECO:0007669"/>
    <property type="project" value="TreeGrafter"/>
</dbReference>
<comment type="caution">
    <text evidence="3">The sequence shown here is derived from an EMBL/GenBank/DDBJ whole genome shotgun (WGS) entry which is preliminary data.</text>
</comment>
<evidence type="ECO:0000256" key="1">
    <source>
        <dbReference type="ARBA" id="ARBA00022679"/>
    </source>
</evidence>
<feature type="domain" description="Glycosyltransferase subfamily 4-like N-terminal" evidence="2">
    <location>
        <begin position="16"/>
        <end position="178"/>
    </location>
</feature>
<dbReference type="GO" id="GO:0016757">
    <property type="term" value="F:glycosyltransferase activity"/>
    <property type="evidence" value="ECO:0007669"/>
    <property type="project" value="TreeGrafter"/>
</dbReference>
<sequence>MSRQRLTILMTVDAVGGVWRYAMDLASGLRGQVDVVFAGFGPAPSDAQRREAEALGPLEWCEAPLDWLVSGESELAVVPKMIAGVARRHRVDLIHLNLPSQAAGLSVPVPVLAVSHSCVVTWFAAVRQGVLPAGWLWQRRLNRQGLAAADAVVTPTQAQADLMASAYGPLPEVRVVPNTSRFAPPARRIARAMVLSAGRWWDEGKNAAVLDAAAPLIDWPVVMAGAAASPNGQAVEIRYAEARGELSHADLLDLMCEASIFVSPSRYEPFGLAVLEAARGGLPLVLSDIPTFRELWEGAADFFTPDDPMALAEAVNRLVRDPARRRTLGQAAQRRAADYTPERQARSMAAIYAELCPIPETLRAAR</sequence>
<keyword evidence="4" id="KW-1185">Reference proteome</keyword>
<dbReference type="RefSeq" id="WP_101341728.1">
    <property type="nucleotide sequence ID" value="NZ_CP090021.1"/>
</dbReference>
<name>A0A2T5K7N9_9RHOB</name>
<dbReference type="InterPro" id="IPR028098">
    <property type="entry name" value="Glyco_trans_4-like_N"/>
</dbReference>
<evidence type="ECO:0000313" key="4">
    <source>
        <dbReference type="Proteomes" id="UP000244060"/>
    </source>
</evidence>
<dbReference type="OrthoDB" id="7847955at2"/>
<dbReference type="Gene3D" id="3.40.50.2000">
    <property type="entry name" value="Glycogen Phosphorylase B"/>
    <property type="match status" value="2"/>
</dbReference>
<evidence type="ECO:0000259" key="2">
    <source>
        <dbReference type="Pfam" id="PF13579"/>
    </source>
</evidence>